<dbReference type="EMBL" id="PQGA01000021">
    <property type="protein sequence ID" value="POR46869.1"/>
    <property type="molecule type" value="Genomic_DNA"/>
</dbReference>
<sequence>MKKKRWIVLLLLILSAAAAAHFLRPRYTPAERDQYTALLCHVVSNGSHDPGKDMQDVIENGNSDYALQKLDYNEAAANDALARFAKLDAAQQRDAAQSNVDCQRLLGLNVQ</sequence>
<evidence type="ECO:0000256" key="1">
    <source>
        <dbReference type="SAM" id="SignalP"/>
    </source>
</evidence>
<gene>
    <name evidence="2" type="ORF">B0G62_12124</name>
</gene>
<dbReference type="RefSeq" id="WP_103707082.1">
    <property type="nucleotide sequence ID" value="NZ_PQGA01000021.1"/>
</dbReference>
<organism evidence="2 3">
    <name type="scientific">Paraburkholderia eburnea</name>
    <dbReference type="NCBI Taxonomy" id="1189126"/>
    <lineage>
        <taxon>Bacteria</taxon>
        <taxon>Pseudomonadati</taxon>
        <taxon>Pseudomonadota</taxon>
        <taxon>Betaproteobacteria</taxon>
        <taxon>Burkholderiales</taxon>
        <taxon>Burkholderiaceae</taxon>
        <taxon>Paraburkholderia</taxon>
    </lineage>
</organism>
<protein>
    <recommendedName>
        <fullName evidence="4">Type VI secretion system (T6SS) amidase immunity protein Tai4</fullName>
    </recommendedName>
</protein>
<feature type="signal peptide" evidence="1">
    <location>
        <begin position="1"/>
        <end position="20"/>
    </location>
</feature>
<dbReference type="AlphaFoldDB" id="A0A2S4LWZ0"/>
<name>A0A2S4LWZ0_9BURK</name>
<reference evidence="2 3" key="1">
    <citation type="submission" date="2018-01" db="EMBL/GenBank/DDBJ databases">
        <title>Genomic Encyclopedia of Type Strains, Phase III (KMG-III): the genomes of soil and plant-associated and newly described type strains.</title>
        <authorList>
            <person name="Whitman W."/>
        </authorList>
    </citation>
    <scope>NUCLEOTIDE SEQUENCE [LARGE SCALE GENOMIC DNA]</scope>
    <source>
        <strain evidence="2 3">JCM 18070</strain>
    </source>
</reference>
<keyword evidence="3" id="KW-1185">Reference proteome</keyword>
<evidence type="ECO:0008006" key="4">
    <source>
        <dbReference type="Google" id="ProtNLM"/>
    </source>
</evidence>
<proteinExistence type="predicted"/>
<evidence type="ECO:0000313" key="3">
    <source>
        <dbReference type="Proteomes" id="UP000237381"/>
    </source>
</evidence>
<comment type="caution">
    <text evidence="2">The sequence shown here is derived from an EMBL/GenBank/DDBJ whole genome shotgun (WGS) entry which is preliminary data.</text>
</comment>
<evidence type="ECO:0000313" key="2">
    <source>
        <dbReference type="EMBL" id="POR46869.1"/>
    </source>
</evidence>
<dbReference type="Proteomes" id="UP000237381">
    <property type="component" value="Unassembled WGS sequence"/>
</dbReference>
<accession>A0A2S4LWZ0</accession>
<feature type="chain" id="PRO_5015690450" description="Type VI secretion system (T6SS) amidase immunity protein Tai4" evidence="1">
    <location>
        <begin position="21"/>
        <end position="111"/>
    </location>
</feature>
<keyword evidence="1" id="KW-0732">Signal</keyword>
<dbReference type="OrthoDB" id="9114396at2"/>